<protein>
    <submittedName>
        <fullName evidence="4">Transporter substrate-binding domain-containing protein</fullName>
    </submittedName>
</protein>
<keyword evidence="2" id="KW-0732">Signal</keyword>
<dbReference type="RefSeq" id="WP_251813023.1">
    <property type="nucleotide sequence ID" value="NZ_CP101527.1"/>
</dbReference>
<dbReference type="EMBL" id="CP101527">
    <property type="protein sequence ID" value="UZW75481.1"/>
    <property type="molecule type" value="Genomic_DNA"/>
</dbReference>
<sequence length="260" mass="29978">MPSVIFRHFLIQSVIVCSAFFSAHTSAEEKSFSVAYNESWHPFSFRDENNQMSGILVDIIKEVFETKLNTPVEFYGYPWKRVQHNIEIGVHDALVTTATKQRLAYSIASKESVYTLEEKAFINRNSRHKDKLTSLTLENISDLKNYNVCDMIGNGWADSFYGRHNIDIKRFKDINLCFRNIAFERYDIAIHVSAAGLSLLKKEALTDKIEMLPVIFDEVPFPLLVSKKSEHLDILPKFDEAIRAFKAEGGIERIVDRYTR</sequence>
<dbReference type="Gene3D" id="3.40.190.10">
    <property type="entry name" value="Periplasmic binding protein-like II"/>
    <property type="match status" value="2"/>
</dbReference>
<dbReference type="InterPro" id="IPR001638">
    <property type="entry name" value="Solute-binding_3/MltF_N"/>
</dbReference>
<dbReference type="Pfam" id="PF00497">
    <property type="entry name" value="SBP_bac_3"/>
    <property type="match status" value="1"/>
</dbReference>
<dbReference type="SUPFAM" id="SSF53850">
    <property type="entry name" value="Periplasmic binding protein-like II"/>
    <property type="match status" value="1"/>
</dbReference>
<name>A0A9E8HMA1_9ALTE</name>
<gene>
    <name evidence="4" type="ORF">NNL22_02460</name>
</gene>
<keyword evidence="5" id="KW-1185">Reference proteome</keyword>
<evidence type="ECO:0000313" key="5">
    <source>
        <dbReference type="Proteomes" id="UP001164472"/>
    </source>
</evidence>
<dbReference type="AlphaFoldDB" id="A0A9E8HMA1"/>
<evidence type="ECO:0000256" key="1">
    <source>
        <dbReference type="ARBA" id="ARBA00010333"/>
    </source>
</evidence>
<comment type="similarity">
    <text evidence="1">Belongs to the bacterial solute-binding protein 3 family.</text>
</comment>
<dbReference type="KEGG" id="asem:NNL22_02460"/>
<dbReference type="Proteomes" id="UP001164472">
    <property type="component" value="Chromosome"/>
</dbReference>
<dbReference type="SMART" id="SM00062">
    <property type="entry name" value="PBPb"/>
    <property type="match status" value="1"/>
</dbReference>
<evidence type="ECO:0000313" key="4">
    <source>
        <dbReference type="EMBL" id="UZW75481.1"/>
    </source>
</evidence>
<evidence type="ECO:0000259" key="3">
    <source>
        <dbReference type="SMART" id="SM00062"/>
    </source>
</evidence>
<feature type="domain" description="Solute-binding protein family 3/N-terminal" evidence="3">
    <location>
        <begin position="31"/>
        <end position="260"/>
    </location>
</feature>
<evidence type="ECO:0000256" key="2">
    <source>
        <dbReference type="ARBA" id="ARBA00022729"/>
    </source>
</evidence>
<proteinExistence type="inferred from homology"/>
<dbReference type="PANTHER" id="PTHR35936">
    <property type="entry name" value="MEMBRANE-BOUND LYTIC MUREIN TRANSGLYCOSYLASE F"/>
    <property type="match status" value="1"/>
</dbReference>
<reference evidence="4" key="1">
    <citation type="submission" date="2022-07" db="EMBL/GenBank/DDBJ databases">
        <title>Alkalimarinus sp. nov., isolated from gut of a Alitta virens.</title>
        <authorList>
            <person name="Yang A.I."/>
            <person name="Shin N.-R."/>
        </authorList>
    </citation>
    <scope>NUCLEOTIDE SEQUENCE</scope>
    <source>
        <strain evidence="4">FA028</strain>
    </source>
</reference>
<accession>A0A9E8HMA1</accession>
<organism evidence="4 5">
    <name type="scientific">Alkalimarinus sediminis</name>
    <dbReference type="NCBI Taxonomy" id="1632866"/>
    <lineage>
        <taxon>Bacteria</taxon>
        <taxon>Pseudomonadati</taxon>
        <taxon>Pseudomonadota</taxon>
        <taxon>Gammaproteobacteria</taxon>
        <taxon>Alteromonadales</taxon>
        <taxon>Alteromonadaceae</taxon>
        <taxon>Alkalimarinus</taxon>
    </lineage>
</organism>
<dbReference type="PANTHER" id="PTHR35936:SF35">
    <property type="entry name" value="L-CYSTINE-BINDING PROTEIN TCYJ"/>
    <property type="match status" value="1"/>
</dbReference>